<protein>
    <submittedName>
        <fullName evidence="2">Uncharacterized protein</fullName>
    </submittedName>
</protein>
<evidence type="ECO:0000313" key="3">
    <source>
        <dbReference type="Proteomes" id="UP001460072"/>
    </source>
</evidence>
<dbReference type="EMBL" id="JBCGDO010000018">
    <property type="protein sequence ID" value="MEM0543464.1"/>
    <property type="molecule type" value="Genomic_DNA"/>
</dbReference>
<sequence length="236" mass="27623">MKKIDLELKLRSFRDNEKNSDLLLQVEKILNDDENSRTEISNKLSTKNPSKAENALVFDLLKTENIYHLSHIEKICVDYRLRFLDSNLFKNTIPEEAISKIKNLEKEHQTNLSGFKIVAPSKAFHLVNYDDPLLFVPIGNNYYYLIHKWGDEMNSFRKLMVLPLKSLRNFTIFTVILSVLVTLVIPQSNLSKSVPLAPVIIFLFTFKSIFAILGYFFFMVGKNFNTEIWQRKYYNN</sequence>
<evidence type="ECO:0000256" key="1">
    <source>
        <dbReference type="SAM" id="Phobius"/>
    </source>
</evidence>
<keyword evidence="3" id="KW-1185">Reference proteome</keyword>
<dbReference type="RefSeq" id="WP_342696658.1">
    <property type="nucleotide sequence ID" value="NZ_JBCGDO010000018.1"/>
</dbReference>
<gene>
    <name evidence="2" type="ORF">WFZ85_12620</name>
</gene>
<keyword evidence="1" id="KW-0472">Membrane</keyword>
<keyword evidence="1" id="KW-0812">Transmembrane</keyword>
<evidence type="ECO:0000313" key="2">
    <source>
        <dbReference type="EMBL" id="MEM0543464.1"/>
    </source>
</evidence>
<reference evidence="2 3" key="1">
    <citation type="submission" date="2024-03" db="EMBL/GenBank/DDBJ databases">
        <title>Two novel species of the genus Flavobacterium exhibiting potentially degradation of complex polysaccharides.</title>
        <authorList>
            <person name="Lian X."/>
        </authorList>
    </citation>
    <scope>NUCLEOTIDE SEQUENCE [LARGE SCALE GENOMIC DNA]</scope>
    <source>
        <strain evidence="3">j3</strain>
    </source>
</reference>
<keyword evidence="1" id="KW-1133">Transmembrane helix</keyword>
<feature type="transmembrane region" description="Helical" evidence="1">
    <location>
        <begin position="167"/>
        <end position="185"/>
    </location>
</feature>
<proteinExistence type="predicted"/>
<name>A0ABU9N6Z1_9FLAO</name>
<dbReference type="Proteomes" id="UP001460072">
    <property type="component" value="Unassembled WGS sequence"/>
</dbReference>
<comment type="caution">
    <text evidence="2">The sequence shown here is derived from an EMBL/GenBank/DDBJ whole genome shotgun (WGS) entry which is preliminary data.</text>
</comment>
<organism evidence="2 3">
    <name type="scientific">Flavobacterium aureirubrum</name>
    <dbReference type="NCBI Taxonomy" id="3133147"/>
    <lineage>
        <taxon>Bacteria</taxon>
        <taxon>Pseudomonadati</taxon>
        <taxon>Bacteroidota</taxon>
        <taxon>Flavobacteriia</taxon>
        <taxon>Flavobacteriales</taxon>
        <taxon>Flavobacteriaceae</taxon>
        <taxon>Flavobacterium</taxon>
    </lineage>
</organism>
<feature type="transmembrane region" description="Helical" evidence="1">
    <location>
        <begin position="197"/>
        <end position="218"/>
    </location>
</feature>
<accession>A0ABU9N6Z1</accession>